<evidence type="ECO:0000313" key="14">
    <source>
        <dbReference type="EMBL" id="MBA9001393.1"/>
    </source>
</evidence>
<dbReference type="GO" id="GO:0016020">
    <property type="term" value="C:membrane"/>
    <property type="evidence" value="ECO:0007669"/>
    <property type="project" value="UniProtKB-SubCell"/>
</dbReference>
<evidence type="ECO:0000256" key="11">
    <source>
        <dbReference type="ARBA" id="ARBA00023303"/>
    </source>
</evidence>
<evidence type="ECO:0000313" key="15">
    <source>
        <dbReference type="Proteomes" id="UP000539313"/>
    </source>
</evidence>
<protein>
    <submittedName>
        <fullName evidence="14">Putative membrane protein</fullName>
    </submittedName>
</protein>
<comment type="catalytic activity">
    <reaction evidence="12">
        <text>K(+)(in) = K(+)(out)</text>
        <dbReference type="Rhea" id="RHEA:29463"/>
        <dbReference type="ChEBI" id="CHEBI:29103"/>
    </reaction>
</comment>
<dbReference type="Proteomes" id="UP000539313">
    <property type="component" value="Unassembled WGS sequence"/>
</dbReference>
<evidence type="ECO:0000256" key="10">
    <source>
        <dbReference type="ARBA" id="ARBA00023136"/>
    </source>
</evidence>
<feature type="transmembrane region" description="Helical" evidence="13">
    <location>
        <begin position="87"/>
        <end position="106"/>
    </location>
</feature>
<dbReference type="Pfam" id="PF06736">
    <property type="entry name" value="TMEM175"/>
    <property type="match status" value="1"/>
</dbReference>
<evidence type="ECO:0000256" key="1">
    <source>
        <dbReference type="ARBA" id="ARBA00004141"/>
    </source>
</evidence>
<keyword evidence="15" id="KW-1185">Reference proteome</keyword>
<feature type="transmembrane region" description="Helical" evidence="13">
    <location>
        <begin position="161"/>
        <end position="180"/>
    </location>
</feature>
<comment type="similarity">
    <text evidence="2">Belongs to the TMEM175 family.</text>
</comment>
<keyword evidence="7" id="KW-0630">Potassium</keyword>
<comment type="subcellular location">
    <subcellularLocation>
        <location evidence="1">Membrane</location>
        <topology evidence="1">Multi-pass membrane protein</topology>
    </subcellularLocation>
</comment>
<evidence type="ECO:0000256" key="9">
    <source>
        <dbReference type="ARBA" id="ARBA00023065"/>
    </source>
</evidence>
<dbReference type="RefSeq" id="WP_182703702.1">
    <property type="nucleotide sequence ID" value="NZ_JACJII010000001.1"/>
</dbReference>
<keyword evidence="4" id="KW-0633">Potassium transport</keyword>
<feature type="transmembrane region" description="Helical" evidence="13">
    <location>
        <begin position="186"/>
        <end position="205"/>
    </location>
</feature>
<feature type="transmembrane region" description="Helical" evidence="13">
    <location>
        <begin position="58"/>
        <end position="75"/>
    </location>
</feature>
<dbReference type="AlphaFoldDB" id="A0A7W3R5R2"/>
<dbReference type="GO" id="GO:0005267">
    <property type="term" value="F:potassium channel activity"/>
    <property type="evidence" value="ECO:0007669"/>
    <property type="project" value="UniProtKB-KW"/>
</dbReference>
<sequence length="213" mass="22706">MASEEGPERSMIGVERLRGFADAVIAIAITLLALTIEVEPHLSEAELTARLRETSGDVAAYALSFAVIGLFWLGHHGLFGLVARVDGLMVGLELALLAVLALMPFPTRLISEYGDLPIAVAVYAGTIALAGALMTAMAVRLRRPGGLRAPDAPQRRVRQEIVENATLTVVFAATIPIAFVSTTAATALWLLLFLPGIVRGLRPLLGRRGGERF</sequence>
<accession>A0A7W3R5R2</accession>
<dbReference type="PANTHER" id="PTHR31462:SF5">
    <property type="entry name" value="ENDOSOMAL_LYSOSOMAL PROTON CHANNEL TMEM175"/>
    <property type="match status" value="1"/>
</dbReference>
<keyword evidence="11" id="KW-0407">Ion channel</keyword>
<organism evidence="14 15">
    <name type="scientific">Thermomonospora cellulosilytica</name>
    <dbReference type="NCBI Taxonomy" id="1411118"/>
    <lineage>
        <taxon>Bacteria</taxon>
        <taxon>Bacillati</taxon>
        <taxon>Actinomycetota</taxon>
        <taxon>Actinomycetes</taxon>
        <taxon>Streptosporangiales</taxon>
        <taxon>Thermomonosporaceae</taxon>
        <taxon>Thermomonospora</taxon>
    </lineage>
</organism>
<keyword evidence="8 13" id="KW-1133">Transmembrane helix</keyword>
<name>A0A7W3R5R2_9ACTN</name>
<keyword evidence="5 13" id="KW-0812">Transmembrane</keyword>
<comment type="caution">
    <text evidence="14">The sequence shown here is derived from an EMBL/GenBank/DDBJ whole genome shotgun (WGS) entry which is preliminary data.</text>
</comment>
<dbReference type="GO" id="GO:0015252">
    <property type="term" value="F:proton channel activity"/>
    <property type="evidence" value="ECO:0007669"/>
    <property type="project" value="InterPro"/>
</dbReference>
<keyword evidence="10 13" id="KW-0472">Membrane</keyword>
<keyword evidence="6" id="KW-0631">Potassium channel</keyword>
<dbReference type="PANTHER" id="PTHR31462">
    <property type="entry name" value="ENDOSOMAL/LYSOSOMAL POTASSIUM CHANNEL TMEM175"/>
    <property type="match status" value="1"/>
</dbReference>
<evidence type="ECO:0000256" key="3">
    <source>
        <dbReference type="ARBA" id="ARBA00022448"/>
    </source>
</evidence>
<evidence type="ECO:0000256" key="2">
    <source>
        <dbReference type="ARBA" id="ARBA00006920"/>
    </source>
</evidence>
<gene>
    <name evidence="14" type="ORF">HNR21_000275</name>
</gene>
<evidence type="ECO:0000256" key="5">
    <source>
        <dbReference type="ARBA" id="ARBA00022692"/>
    </source>
</evidence>
<keyword evidence="3" id="KW-0813">Transport</keyword>
<reference evidence="14 15" key="1">
    <citation type="submission" date="2020-08" db="EMBL/GenBank/DDBJ databases">
        <title>Sequencing the genomes of 1000 actinobacteria strains.</title>
        <authorList>
            <person name="Klenk H.-P."/>
        </authorList>
    </citation>
    <scope>NUCLEOTIDE SEQUENCE [LARGE SCALE GENOMIC DNA]</scope>
    <source>
        <strain evidence="14 15">DSM 45823</strain>
    </source>
</reference>
<dbReference type="EMBL" id="JACJII010000001">
    <property type="protein sequence ID" value="MBA9001393.1"/>
    <property type="molecule type" value="Genomic_DNA"/>
</dbReference>
<keyword evidence="9" id="KW-0406">Ion transport</keyword>
<evidence type="ECO:0000256" key="4">
    <source>
        <dbReference type="ARBA" id="ARBA00022538"/>
    </source>
</evidence>
<evidence type="ECO:0000256" key="8">
    <source>
        <dbReference type="ARBA" id="ARBA00022989"/>
    </source>
</evidence>
<feature type="transmembrane region" description="Helical" evidence="13">
    <location>
        <begin position="118"/>
        <end position="141"/>
    </location>
</feature>
<evidence type="ECO:0000256" key="6">
    <source>
        <dbReference type="ARBA" id="ARBA00022826"/>
    </source>
</evidence>
<evidence type="ECO:0000256" key="13">
    <source>
        <dbReference type="SAM" id="Phobius"/>
    </source>
</evidence>
<dbReference type="InterPro" id="IPR010617">
    <property type="entry name" value="TMEM175-like"/>
</dbReference>
<evidence type="ECO:0000256" key="7">
    <source>
        <dbReference type="ARBA" id="ARBA00022958"/>
    </source>
</evidence>
<feature type="transmembrane region" description="Helical" evidence="13">
    <location>
        <begin position="20"/>
        <end position="38"/>
    </location>
</feature>
<evidence type="ECO:0000256" key="12">
    <source>
        <dbReference type="ARBA" id="ARBA00034430"/>
    </source>
</evidence>
<proteinExistence type="inferred from homology"/>